<reference evidence="6 7" key="1">
    <citation type="submission" date="2020-08" db="EMBL/GenBank/DDBJ databases">
        <title>novel species in genus Nocardioides.</title>
        <authorList>
            <person name="Zhang G."/>
        </authorList>
    </citation>
    <scope>NUCLEOTIDE SEQUENCE [LARGE SCALE GENOMIC DNA]</scope>
    <source>
        <strain evidence="6 7">SC8A-24</strain>
    </source>
</reference>
<keyword evidence="1" id="KW-0001">2Fe-2S</keyword>
<keyword evidence="2" id="KW-0479">Metal-binding</keyword>
<evidence type="ECO:0000256" key="1">
    <source>
        <dbReference type="ARBA" id="ARBA00022714"/>
    </source>
</evidence>
<protein>
    <submittedName>
        <fullName evidence="6">CDGSH iron-sulfur domain-containing protein</fullName>
    </submittedName>
</protein>
<accession>A0ABR6U4R4</accession>
<evidence type="ECO:0000256" key="4">
    <source>
        <dbReference type="ARBA" id="ARBA00023014"/>
    </source>
</evidence>
<dbReference type="Gene3D" id="3.40.5.90">
    <property type="entry name" value="CDGSH iron-sulfur domain, mitoNEET-type"/>
    <property type="match status" value="1"/>
</dbReference>
<dbReference type="InterPro" id="IPR018967">
    <property type="entry name" value="FeS-contain_CDGSH-typ"/>
</dbReference>
<comment type="caution">
    <text evidence="6">The sequence shown here is derived from an EMBL/GenBank/DDBJ whole genome shotgun (WGS) entry which is preliminary data.</text>
</comment>
<evidence type="ECO:0000313" key="7">
    <source>
        <dbReference type="Proteomes" id="UP000604001"/>
    </source>
</evidence>
<evidence type="ECO:0000256" key="2">
    <source>
        <dbReference type="ARBA" id="ARBA00022723"/>
    </source>
</evidence>
<name>A0ABR6U4R4_9ACTN</name>
<feature type="domain" description="Iron-binding zinc finger CDGSH type" evidence="5">
    <location>
        <begin position="27"/>
        <end position="72"/>
    </location>
</feature>
<dbReference type="Proteomes" id="UP000604001">
    <property type="component" value="Unassembled WGS sequence"/>
</dbReference>
<proteinExistence type="predicted"/>
<dbReference type="EMBL" id="JACMYC010000002">
    <property type="protein sequence ID" value="MBC2959375.1"/>
    <property type="molecule type" value="Genomic_DNA"/>
</dbReference>
<organism evidence="6 7">
    <name type="scientific">Nocardioides deserti</name>
    <dbReference type="NCBI Taxonomy" id="1588644"/>
    <lineage>
        <taxon>Bacteria</taxon>
        <taxon>Bacillati</taxon>
        <taxon>Actinomycetota</taxon>
        <taxon>Actinomycetes</taxon>
        <taxon>Propionibacteriales</taxon>
        <taxon>Nocardioidaceae</taxon>
        <taxon>Nocardioides</taxon>
    </lineage>
</organism>
<dbReference type="InterPro" id="IPR042216">
    <property type="entry name" value="MitoNEET_CISD"/>
</dbReference>
<dbReference type="SMART" id="SM00704">
    <property type="entry name" value="ZnF_CDGSH"/>
    <property type="match status" value="1"/>
</dbReference>
<evidence type="ECO:0000256" key="3">
    <source>
        <dbReference type="ARBA" id="ARBA00023004"/>
    </source>
</evidence>
<sequence>MPAPNEPGEPPAAVKIKIVDSGPLQVKGPIELLDHDGRPYPTNGRRTLFLCRCGHSATRPFCDGSHARVGFESTERAAEQPDA</sequence>
<evidence type="ECO:0000313" key="6">
    <source>
        <dbReference type="EMBL" id="MBC2959375.1"/>
    </source>
</evidence>
<dbReference type="Pfam" id="PF09360">
    <property type="entry name" value="zf-CDGSH"/>
    <property type="match status" value="1"/>
</dbReference>
<evidence type="ECO:0000259" key="5">
    <source>
        <dbReference type="SMART" id="SM00704"/>
    </source>
</evidence>
<keyword evidence="3" id="KW-0408">Iron</keyword>
<keyword evidence="7" id="KW-1185">Reference proteome</keyword>
<gene>
    <name evidence="6" type="ORF">H7344_03580</name>
</gene>
<dbReference type="RefSeq" id="WP_186344671.1">
    <property type="nucleotide sequence ID" value="NZ_BMMR01000002.1"/>
</dbReference>
<keyword evidence="4" id="KW-0411">Iron-sulfur</keyword>